<reference evidence="1" key="1">
    <citation type="submission" date="2021-01" db="EMBL/GenBank/DDBJ databases">
        <title>KCTC 19127 draft genome.</title>
        <authorList>
            <person name="An D."/>
        </authorList>
    </citation>
    <scope>NUCLEOTIDE SEQUENCE</scope>
    <source>
        <strain evidence="1">KCTC 19127</strain>
    </source>
</reference>
<evidence type="ECO:0000313" key="1">
    <source>
        <dbReference type="EMBL" id="MBM9475342.1"/>
    </source>
</evidence>
<dbReference type="Pfam" id="PF14247">
    <property type="entry name" value="DUF4344"/>
    <property type="match status" value="1"/>
</dbReference>
<evidence type="ECO:0000313" key="2">
    <source>
        <dbReference type="Proteomes" id="UP000663801"/>
    </source>
</evidence>
<comment type="caution">
    <text evidence="1">The sequence shown here is derived from an EMBL/GenBank/DDBJ whole genome shotgun (WGS) entry which is preliminary data.</text>
</comment>
<name>A0A938YG86_9ACTN</name>
<dbReference type="RefSeq" id="WP_205255501.1">
    <property type="nucleotide sequence ID" value="NZ_BAAAPV010000001.1"/>
</dbReference>
<dbReference type="EMBL" id="JAERWL010000003">
    <property type="protein sequence ID" value="MBM9475342.1"/>
    <property type="molecule type" value="Genomic_DNA"/>
</dbReference>
<dbReference type="AlphaFoldDB" id="A0A938YG86"/>
<accession>A0A938YG86</accession>
<dbReference type="Proteomes" id="UP000663801">
    <property type="component" value="Unassembled WGS sequence"/>
</dbReference>
<organism evidence="1 2">
    <name type="scientific">Nakamurella flavida</name>
    <dbReference type="NCBI Taxonomy" id="363630"/>
    <lineage>
        <taxon>Bacteria</taxon>
        <taxon>Bacillati</taxon>
        <taxon>Actinomycetota</taxon>
        <taxon>Actinomycetes</taxon>
        <taxon>Nakamurellales</taxon>
        <taxon>Nakamurellaceae</taxon>
        <taxon>Nakamurella</taxon>
    </lineage>
</organism>
<keyword evidence="2" id="KW-1185">Reference proteome</keyword>
<proteinExistence type="predicted"/>
<dbReference type="InterPro" id="IPR025644">
    <property type="entry name" value="DUF4344"/>
</dbReference>
<gene>
    <name evidence="1" type="ORF">JL107_02680</name>
</gene>
<protein>
    <submittedName>
        <fullName evidence="1">Uncharacterized protein</fullName>
    </submittedName>
</protein>
<sequence length="261" mass="27670">MPVVLVAAAVVTAAVMLVAGRSFVEGQAPPAGEVVLAFDEPTDPAEQGPADLVRRAEVFPALTTEMTEQLSLPHDVRVRFSAGGGGAAYDAARHELVVPYAFVAQVRAALSSQRPTATVAELDIATVQATSGVMLHEIGHVLVEAYRLPVLGGEEVVADTFAAAAVRLVGDRVQGLDQDVLAYADFLQGYGDRTTTVDLFDDHLPAQLRAARLRCLVYGNDPGGHADLAADLPAADRPFCVADFTEAHDSWVAVLQQYRQV</sequence>